<proteinExistence type="predicted"/>
<evidence type="ECO:0000313" key="1">
    <source>
        <dbReference type="EMBL" id="EDL93215.1"/>
    </source>
</evidence>
<name>A6JU83_RAT</name>
<protein>
    <submittedName>
        <fullName evidence="1">RCG45611</fullName>
    </submittedName>
</protein>
<accession>A6JU83</accession>
<dbReference type="Proteomes" id="UP000234681">
    <property type="component" value="Chromosome 3"/>
</dbReference>
<evidence type="ECO:0000313" key="2">
    <source>
        <dbReference type="Proteomes" id="UP000234681"/>
    </source>
</evidence>
<dbReference type="AlphaFoldDB" id="A6JU83"/>
<dbReference type="EMBL" id="CH474001">
    <property type="protein sequence ID" value="EDL93215.1"/>
    <property type="molecule type" value="Genomic_DNA"/>
</dbReference>
<gene>
    <name evidence="1" type="ORF">rCG_45611</name>
</gene>
<organism evidence="1 2">
    <name type="scientific">Rattus norvegicus</name>
    <name type="common">Rat</name>
    <dbReference type="NCBI Taxonomy" id="10116"/>
    <lineage>
        <taxon>Eukaryota</taxon>
        <taxon>Metazoa</taxon>
        <taxon>Chordata</taxon>
        <taxon>Craniata</taxon>
        <taxon>Vertebrata</taxon>
        <taxon>Euteleostomi</taxon>
        <taxon>Mammalia</taxon>
        <taxon>Eutheria</taxon>
        <taxon>Euarchontoglires</taxon>
        <taxon>Glires</taxon>
        <taxon>Rodentia</taxon>
        <taxon>Myomorpha</taxon>
        <taxon>Muroidea</taxon>
        <taxon>Muridae</taxon>
        <taxon>Murinae</taxon>
        <taxon>Rattus</taxon>
    </lineage>
</organism>
<sequence length="92" mass="10548">MPRVLYHTMADPSLSLLPSHSPQQPPVLQQPWRKRKENLTFRDLWPEREGRVSSHKDPGEVEEEAAPPLCRVWLPPLSPSFFLWASGSGHRA</sequence>
<reference evidence="1 2" key="1">
    <citation type="submission" date="2005-09" db="EMBL/GenBank/DDBJ databases">
        <authorList>
            <person name="Mural R.J."/>
            <person name="Li P.W."/>
            <person name="Adams M.D."/>
            <person name="Amanatides P.G."/>
            <person name="Baden-Tillson H."/>
            <person name="Barnstead M."/>
            <person name="Chin S.H."/>
            <person name="Dew I."/>
            <person name="Evans C.A."/>
            <person name="Ferriera S."/>
            <person name="Flanigan M."/>
            <person name="Fosler C."/>
            <person name="Glodek A."/>
            <person name="Gu Z."/>
            <person name="Holt R.A."/>
            <person name="Jennings D."/>
            <person name="Kraft C.L."/>
            <person name="Lu F."/>
            <person name="Nguyen T."/>
            <person name="Nusskern D.R."/>
            <person name="Pfannkoch C.M."/>
            <person name="Sitter C."/>
            <person name="Sutton G.G."/>
            <person name="Venter J.C."/>
            <person name="Wang Z."/>
            <person name="Woodage T."/>
            <person name="Zheng X.H."/>
            <person name="Zhong F."/>
        </authorList>
    </citation>
    <scope>NUCLEOTIDE SEQUENCE [LARGE SCALE GENOMIC DNA]</scope>
    <source>
        <strain>BN</strain>
        <strain evidence="2">Sprague-Dawley</strain>
    </source>
</reference>